<dbReference type="Gene3D" id="1.10.10.2840">
    <property type="entry name" value="PucR C-terminal helix-turn-helix domain"/>
    <property type="match status" value="1"/>
</dbReference>
<dbReference type="PANTHER" id="PTHR33744">
    <property type="entry name" value="CARBOHYDRATE DIACID REGULATOR"/>
    <property type="match status" value="1"/>
</dbReference>
<proteinExistence type="inferred from homology"/>
<evidence type="ECO:0000313" key="5">
    <source>
        <dbReference type="EMBL" id="ADC49921.1"/>
    </source>
</evidence>
<dbReference type="InterPro" id="IPR025736">
    <property type="entry name" value="PucR_C-HTH_dom"/>
</dbReference>
<evidence type="ECO:0000259" key="3">
    <source>
        <dbReference type="Pfam" id="PF13556"/>
    </source>
</evidence>
<gene>
    <name evidence="5" type="primary">sdaR</name>
    <name evidence="5" type="ordered locus">BpOF4_09330</name>
</gene>
<organism evidence="5 6">
    <name type="scientific">Alkalihalophilus pseudofirmus (strain ATCC BAA-2126 / JCM 17055 / OF4)</name>
    <name type="common">Bacillus pseudofirmus</name>
    <dbReference type="NCBI Taxonomy" id="398511"/>
    <lineage>
        <taxon>Bacteria</taxon>
        <taxon>Bacillati</taxon>
        <taxon>Bacillota</taxon>
        <taxon>Bacilli</taxon>
        <taxon>Bacillales</taxon>
        <taxon>Bacillaceae</taxon>
        <taxon>Alkalihalophilus</taxon>
    </lineage>
</organism>
<dbReference type="HOGENOM" id="CLU_043769_1_1_9"/>
<reference evidence="5 6" key="1">
    <citation type="journal article" date="2011" name="Environ. Microbiol.">
        <title>Genome of alkaliphilic Bacillus pseudofirmus OF4 reveals adaptations that support the ability to grow in an external pH range from 7.5 to 11.4.</title>
        <authorList>
            <person name="Janto B."/>
            <person name="Ahmed A."/>
            <person name="Ito M."/>
            <person name="Liu J."/>
            <person name="Hicks D.B."/>
            <person name="Pagni S."/>
            <person name="Fackelmayer O.J."/>
            <person name="Smith T.A."/>
            <person name="Earl J."/>
            <person name="Elbourne L.D."/>
            <person name="Hassan K."/>
            <person name="Paulsen I.T."/>
            <person name="Kolsto A.B."/>
            <person name="Tourasse N.J."/>
            <person name="Ehrlich G.D."/>
            <person name="Boissy R."/>
            <person name="Ivey D.M."/>
            <person name="Li G."/>
            <person name="Xue Y."/>
            <person name="Ma Y."/>
            <person name="Hu F.Z."/>
            <person name="Krulwich T.A."/>
        </authorList>
    </citation>
    <scope>NUCLEOTIDE SEQUENCE [LARGE SCALE GENOMIC DNA]</scope>
    <source>
        <strain evidence="6">ATCC BAA-2126 / JCM 17055 / OF4</strain>
    </source>
</reference>
<accession>D3FSF3</accession>
<dbReference type="InterPro" id="IPR042070">
    <property type="entry name" value="PucR_C-HTH_sf"/>
</dbReference>
<keyword evidence="6" id="KW-1185">Reference proteome</keyword>
<evidence type="ECO:0000259" key="2">
    <source>
        <dbReference type="Pfam" id="PF05651"/>
    </source>
</evidence>
<evidence type="ECO:0000256" key="1">
    <source>
        <dbReference type="ARBA" id="ARBA00006754"/>
    </source>
</evidence>
<dbReference type="RefSeq" id="WP_012957287.1">
    <property type="nucleotide sequence ID" value="NC_013791.2"/>
</dbReference>
<feature type="domain" description="CdaR GGDEF-like" evidence="4">
    <location>
        <begin position="146"/>
        <end position="249"/>
    </location>
</feature>
<dbReference type="Pfam" id="PF05651">
    <property type="entry name" value="Diacid_rec"/>
    <property type="match status" value="1"/>
</dbReference>
<dbReference type="Proteomes" id="UP000001544">
    <property type="component" value="Chromosome"/>
</dbReference>
<dbReference type="AlphaFoldDB" id="D3FSF3"/>
<feature type="domain" description="Putative sugar diacid recognition" evidence="2">
    <location>
        <begin position="2"/>
        <end position="135"/>
    </location>
</feature>
<sequence length="368" mass="41901">MLTRTLAQEIVNRTIDIIGYNVNVMDKDGIIIGSGDQSRLFELHAGAVEAIAQEVEVEVGEEDLTRLKGTKTGINLPITFNEEIVGVIGITGPLDEIRGYGKLVKMAAELSLSQAFLTAELQWDTRHKEELVRQLIRAEIEDWNLFKTRADSLGLSISLPCEVICIDTPQTATRYNEERQKYALEEHFKEYSSLTQIQKDRYVLFLPTKKAISKDKLLHIASRFKLDVGYGTIAYTLDDIAPSYQKASYSINAGRFKKAGQRIHYYEELMLDVSLYKLSRSTDMKELKGILMPLKPGDQANQLLDTLEAYIEHNGEVKQVAKALFVHRNTVQYRLQKIADITKKDPRVLEQLLELYVSLKLNQFDELK</sequence>
<dbReference type="InterPro" id="IPR041522">
    <property type="entry name" value="CdaR_GGDEF"/>
</dbReference>
<evidence type="ECO:0000259" key="4">
    <source>
        <dbReference type="Pfam" id="PF17853"/>
    </source>
</evidence>
<feature type="domain" description="PucR C-terminal helix-turn-helix" evidence="3">
    <location>
        <begin position="303"/>
        <end position="361"/>
    </location>
</feature>
<name>D3FSF3_ALKPO</name>
<protein>
    <submittedName>
        <fullName evidence="5">Sugar diacid transcriptional regulator, CdaR</fullName>
    </submittedName>
</protein>
<dbReference type="InterPro" id="IPR008599">
    <property type="entry name" value="Diacid_rec"/>
</dbReference>
<evidence type="ECO:0000313" key="6">
    <source>
        <dbReference type="Proteomes" id="UP000001544"/>
    </source>
</evidence>
<dbReference type="Pfam" id="PF17853">
    <property type="entry name" value="GGDEF_2"/>
    <property type="match status" value="1"/>
</dbReference>
<dbReference type="PANTHER" id="PTHR33744:SF15">
    <property type="entry name" value="CARBOHYDRATE DIACID REGULATOR"/>
    <property type="match status" value="1"/>
</dbReference>
<dbReference type="eggNOG" id="COG3835">
    <property type="taxonomic scope" value="Bacteria"/>
</dbReference>
<dbReference type="KEGG" id="bpf:BpOF4_09330"/>
<comment type="similarity">
    <text evidence="1">Belongs to the CdaR family.</text>
</comment>
<dbReference type="EMBL" id="CP001878">
    <property type="protein sequence ID" value="ADC49921.1"/>
    <property type="molecule type" value="Genomic_DNA"/>
</dbReference>
<dbReference type="Pfam" id="PF13556">
    <property type="entry name" value="HTH_30"/>
    <property type="match status" value="1"/>
</dbReference>
<dbReference type="InterPro" id="IPR051448">
    <property type="entry name" value="CdaR-like_regulators"/>
</dbReference>
<dbReference type="STRING" id="398511.BpOF4_09330"/>